<dbReference type="Proteomes" id="UP000266701">
    <property type="component" value="Unassembled WGS sequence"/>
</dbReference>
<evidence type="ECO:0000313" key="4">
    <source>
        <dbReference type="EMBL" id="RGP88106.1"/>
    </source>
</evidence>
<reference evidence="4 10" key="2">
    <citation type="journal article" date="2017" name="Emerg. Infect. Dis.">
        <title>Carbapenemase VCC-1-Producing Vibrio cholerae in Coastal Waters of Germany.</title>
        <authorList>
            <person name="Hammerl J.A."/>
            <person name="Jackel C."/>
            <person name="Bortolaia V."/>
            <person name="Schwartz K."/>
            <person name="Bier N."/>
            <person name="Hendriksen R.S."/>
            <person name="Guerra B."/>
            <person name="Strauch E."/>
        </authorList>
    </citation>
    <scope>NUCLEOTIDE SEQUENCE [LARGE SCALE GENOMIC DNA]</scope>
    <source>
        <strain evidence="4 10">VN-2825</strain>
    </source>
</reference>
<reference evidence="6 12" key="6">
    <citation type="submission" date="2019-07" db="EMBL/GenBank/DDBJ databases">
        <title>Phenotypic and genotypic antimicrobial resistance traits of Vibrio cholerae non-O1/non-O139 isolated from a large Austrian lake frequently associated with cases of infection.</title>
        <authorList>
            <person name="Lepuschitz S."/>
            <person name="Baron S."/>
            <person name="Larvor E."/>
            <person name="Granier S."/>
            <person name="Pretzer C."/>
            <person name="Mach R.L."/>
            <person name="Farnleitner A.H."/>
            <person name="Ruppitsch W."/>
            <person name="Pleininger S."/>
            <person name="Indra A."/>
            <person name="Kirschner A.K.T."/>
        </authorList>
    </citation>
    <scope>NUCLEOTIDE SEQUENCE [LARGE SCALE GENOMIC DNA]</scope>
    <source>
        <strain evidence="6 12">A12JL36W90</strain>
    </source>
</reference>
<organism evidence="4 10">
    <name type="scientific">Vibrio cholerae</name>
    <dbReference type="NCBI Taxonomy" id="666"/>
    <lineage>
        <taxon>Bacteria</taxon>
        <taxon>Pseudomonadati</taxon>
        <taxon>Pseudomonadota</taxon>
        <taxon>Gammaproteobacteria</taxon>
        <taxon>Vibrionales</taxon>
        <taxon>Vibrionaceae</taxon>
        <taxon>Vibrio</taxon>
    </lineage>
</organism>
<evidence type="ECO:0000313" key="16">
    <source>
        <dbReference type="Proteomes" id="UP000471242"/>
    </source>
</evidence>
<dbReference type="EMBL" id="QZRB01000027">
    <property type="protein sequence ID" value="MVD25050.1"/>
    <property type="molecule type" value="Genomic_DNA"/>
</dbReference>
<reference evidence="5 11" key="4">
    <citation type="submission" date="2019-02" db="EMBL/GenBank/DDBJ databases">
        <title>Genomic plasticity associated with the antimicrobial resistance in Vibrio cholerae.</title>
        <authorList>
            <person name="Verma J."/>
            <person name="Bag S."/>
            <person name="Saha B."/>
            <person name="Kumar P."/>
            <person name="Ghosh T.S."/>
            <person name="Dayal M."/>
            <person name="Senapati T."/>
            <person name="Mehra S."/>
            <person name="Dey P."/>
            <person name="Desigamani A."/>
            <person name="Kumar D."/>
            <person name="Rana P."/>
            <person name="Kumar B."/>
            <person name="Maiti T.K."/>
            <person name="Sharma N.C."/>
            <person name="Bhadra R.K."/>
            <person name="Mutreja A."/>
            <person name="Nair G.B."/>
            <person name="Ramamurthy T."/>
            <person name="Das B."/>
        </authorList>
    </citation>
    <scope>NUCLEOTIDE SEQUENCE [LARGE SCALE GENOMIC DNA]</scope>
    <source>
        <strain evidence="5 11">IDH06781</strain>
    </source>
</reference>
<dbReference type="EMBL" id="CWOW01000018">
    <property type="protein sequence ID" value="CSA99428.1"/>
    <property type="molecule type" value="Genomic_DNA"/>
</dbReference>
<evidence type="ECO:0000313" key="13">
    <source>
        <dbReference type="Proteomes" id="UP000323225"/>
    </source>
</evidence>
<dbReference type="EMBL" id="VSIJ01000001">
    <property type="protein sequence ID" value="TXX67583.1"/>
    <property type="molecule type" value="Genomic_DNA"/>
</dbReference>
<dbReference type="Proteomes" id="UP000323583">
    <property type="component" value="Unassembled WGS sequence"/>
</dbReference>
<evidence type="ECO:0000313" key="14">
    <source>
        <dbReference type="Proteomes" id="UP000323583"/>
    </source>
</evidence>
<evidence type="ECO:0000313" key="10">
    <source>
        <dbReference type="Proteomes" id="UP000266701"/>
    </source>
</evidence>
<evidence type="ECO:0000313" key="15">
    <source>
        <dbReference type="Proteomes" id="UP000323819"/>
    </source>
</evidence>
<reference evidence="1 9" key="1">
    <citation type="submission" date="2015-07" db="EMBL/GenBank/DDBJ databases">
        <authorList>
            <consortium name="Pathogen Informatics"/>
        </authorList>
    </citation>
    <scope>NUCLEOTIDE SEQUENCE [LARGE SCALE GENOMIC DNA]</scope>
    <source>
        <strain evidence="1 9">A51</strain>
    </source>
</reference>
<evidence type="ECO:0000313" key="12">
    <source>
        <dbReference type="Proteomes" id="UP000319979"/>
    </source>
</evidence>
<evidence type="ECO:0000313" key="1">
    <source>
        <dbReference type="EMBL" id="CSA99428.1"/>
    </source>
</evidence>
<dbReference type="Proteomes" id="UP000323225">
    <property type="component" value="Unassembled WGS sequence"/>
</dbReference>
<dbReference type="Proteomes" id="UP000294145">
    <property type="component" value="Unassembled WGS sequence"/>
</dbReference>
<evidence type="ECO:0000313" key="6">
    <source>
        <dbReference type="EMBL" id="TQP14886.1"/>
    </source>
</evidence>
<reference evidence="2 13" key="7">
    <citation type="submission" date="2019-09" db="EMBL/GenBank/DDBJ databases">
        <authorList>
            <person name="Kritzky A."/>
            <person name="Schelkanova E.Y."/>
            <person name="Alkhova Z.V."/>
            <person name="Smirnova N.I."/>
        </authorList>
    </citation>
    <scope>NUCLEOTIDE SEQUENCE [LARGE SCALE GENOMIC DNA]</scope>
    <source>
        <strain evidence="2 13">M1526</strain>
    </source>
</reference>
<evidence type="ECO:0000313" key="7">
    <source>
        <dbReference type="EMBL" id="TXX67583.1"/>
    </source>
</evidence>
<dbReference type="Proteomes" id="UP000044806">
    <property type="component" value="Unassembled WGS sequence"/>
</dbReference>
<dbReference type="Proteomes" id="UP000471242">
    <property type="component" value="Unassembled WGS sequence"/>
</dbReference>
<dbReference type="EMBL" id="VSGZ01000001">
    <property type="protein sequence ID" value="TXY94637.1"/>
    <property type="molecule type" value="Genomic_DNA"/>
</dbReference>
<dbReference type="EMBL" id="VIOS01000020">
    <property type="protein sequence ID" value="TQP14886.1"/>
    <property type="molecule type" value="Genomic_DNA"/>
</dbReference>
<evidence type="ECO:0000313" key="5">
    <source>
        <dbReference type="EMBL" id="TBM42069.1"/>
    </source>
</evidence>
<dbReference type="Proteomes" id="UP000319979">
    <property type="component" value="Unassembled WGS sequence"/>
</dbReference>
<reference evidence="14 15" key="5">
    <citation type="submission" date="2019-06" db="EMBL/GenBank/DDBJ databases">
        <title>Vibrio cholerae phylogeny based on whole-genome sequencing reveals genetic diversity and population strucutre.</title>
        <authorList>
            <person name="Zhiqiu Y."/>
            <person name="Bin L."/>
            <person name="Lingyan J."/>
        </authorList>
    </citation>
    <scope>NUCLEOTIDE SEQUENCE [LARGE SCALE GENOMIC DNA]</scope>
    <source>
        <strain evidence="8 14">N2768</strain>
        <strain evidence="7 15">N2814</strain>
    </source>
</reference>
<dbReference type="EMBL" id="SISP01000016">
    <property type="protein sequence ID" value="TBM42069.1"/>
    <property type="molecule type" value="Genomic_DNA"/>
</dbReference>
<protein>
    <submittedName>
        <fullName evidence="4">Uncharacterized protein</fullName>
    </submittedName>
</protein>
<gene>
    <name evidence="4" type="ORF">BC353_12040</name>
    <name evidence="3" type="ORF">D6U24_17020</name>
    <name evidence="1" type="ORF">ERS013165_03007</name>
    <name evidence="5" type="ORF">EYB64_10645</name>
    <name evidence="2" type="ORF">F0M16_17500</name>
    <name evidence="6" type="ORF">FLM02_08430</name>
    <name evidence="8" type="ORF">FXE67_00105</name>
    <name evidence="7" type="ORF">FXF03_00305</name>
</gene>
<reference evidence="3 16" key="3">
    <citation type="submission" date="2018-09" db="EMBL/GenBank/DDBJ databases">
        <title>Genomic epidemiology reveals two lineages of Vibrio cholerae that can cause global cholera epidemics despite absence of cholera toxin gene.</title>
        <authorList>
            <person name="Wang H."/>
            <person name="Zen W."/>
            <person name="Yu H."/>
            <person name="Zhang W."/>
            <person name="Pan J."/>
            <person name="Yang C."/>
            <person name="Cui Y."/>
        </authorList>
    </citation>
    <scope>NUCLEOTIDE SEQUENCE [LARGE SCALE GENOMIC DNA]</scope>
    <source>
        <strain evidence="3 16">00-1_S85</strain>
    </source>
</reference>
<accession>A0A085PDC1</accession>
<sequence length="55" mass="5916">MRPTTVRFSNTNRSAMRRRSGFAVAPVAKKTATAPTLVERNALTASPETKVVQAA</sequence>
<dbReference type="AlphaFoldDB" id="A0A085PDC1"/>
<dbReference type="EMBL" id="VUAA01000021">
    <property type="protein sequence ID" value="KAA1253486.1"/>
    <property type="molecule type" value="Genomic_DNA"/>
</dbReference>
<name>A0A085PDC1_VIBCL</name>
<evidence type="ECO:0000313" key="9">
    <source>
        <dbReference type="Proteomes" id="UP000044806"/>
    </source>
</evidence>
<dbReference type="OMA" id="VEKTAIM"/>
<dbReference type="EMBL" id="MCBA01000137">
    <property type="protein sequence ID" value="RGP88106.1"/>
    <property type="molecule type" value="Genomic_DNA"/>
</dbReference>
<proteinExistence type="predicted"/>
<evidence type="ECO:0000313" key="2">
    <source>
        <dbReference type="EMBL" id="KAA1253486.1"/>
    </source>
</evidence>
<evidence type="ECO:0000313" key="11">
    <source>
        <dbReference type="Proteomes" id="UP000294145"/>
    </source>
</evidence>
<evidence type="ECO:0000313" key="3">
    <source>
        <dbReference type="EMBL" id="MVD25050.1"/>
    </source>
</evidence>
<dbReference type="Proteomes" id="UP000323819">
    <property type="component" value="Unassembled WGS sequence"/>
</dbReference>
<evidence type="ECO:0000313" key="8">
    <source>
        <dbReference type="EMBL" id="TXY94637.1"/>
    </source>
</evidence>